<feature type="compositionally biased region" description="Acidic residues" evidence="2">
    <location>
        <begin position="347"/>
        <end position="364"/>
    </location>
</feature>
<dbReference type="EnsemblMetazoa" id="XM_044460510.1">
    <property type="protein sequence ID" value="XP_044316445.1"/>
    <property type="gene ID" value="LOC108037631"/>
</dbReference>
<feature type="compositionally biased region" description="Acidic residues" evidence="2">
    <location>
        <begin position="202"/>
        <end position="226"/>
    </location>
</feature>
<reference evidence="5" key="2">
    <citation type="submission" date="2025-05" db="UniProtKB">
        <authorList>
            <consortium name="EnsemblMetazoa"/>
        </authorList>
    </citation>
    <scope>IDENTIFICATION</scope>
</reference>
<dbReference type="InterPro" id="IPR029034">
    <property type="entry name" value="Cystine-knot_cytokine"/>
</dbReference>
<feature type="chain" id="PRO_5046371916" description="Platelet-derived growth factor (PDGF) family profile domain-containing protein" evidence="3">
    <location>
        <begin position="27"/>
        <end position="651"/>
    </location>
</feature>
<feature type="region of interest" description="Disordered" evidence="2">
    <location>
        <begin position="58"/>
        <end position="102"/>
    </location>
</feature>
<dbReference type="Pfam" id="PF00341">
    <property type="entry name" value="PDGF"/>
    <property type="match status" value="1"/>
</dbReference>
<evidence type="ECO:0000256" key="1">
    <source>
        <dbReference type="RuleBase" id="RU003818"/>
    </source>
</evidence>
<dbReference type="InterPro" id="IPR000072">
    <property type="entry name" value="PDGF/VEGF_dom"/>
</dbReference>
<dbReference type="SMART" id="SM00141">
    <property type="entry name" value="PDGF"/>
    <property type="match status" value="1"/>
</dbReference>
<feature type="compositionally biased region" description="Basic and acidic residues" evidence="2">
    <location>
        <begin position="77"/>
        <end position="86"/>
    </location>
</feature>
<evidence type="ECO:0000313" key="6">
    <source>
        <dbReference type="Proteomes" id="UP001652680"/>
    </source>
</evidence>
<evidence type="ECO:0000256" key="3">
    <source>
        <dbReference type="SAM" id="SignalP"/>
    </source>
</evidence>
<dbReference type="PROSITE" id="PS50278">
    <property type="entry name" value="PDGF_2"/>
    <property type="match status" value="1"/>
</dbReference>
<comment type="similarity">
    <text evidence="1">Belongs to the PDGF/VEGF growth factor family.</text>
</comment>
<evidence type="ECO:0000313" key="5">
    <source>
        <dbReference type="EnsemblMetazoa" id="XP_044316445.1"/>
    </source>
</evidence>
<organism evidence="5 6">
    <name type="scientific">Drosophila rhopaloa</name>
    <name type="common">Fruit fly</name>
    <dbReference type="NCBI Taxonomy" id="1041015"/>
    <lineage>
        <taxon>Eukaryota</taxon>
        <taxon>Metazoa</taxon>
        <taxon>Ecdysozoa</taxon>
        <taxon>Arthropoda</taxon>
        <taxon>Hexapoda</taxon>
        <taxon>Insecta</taxon>
        <taxon>Pterygota</taxon>
        <taxon>Neoptera</taxon>
        <taxon>Endopterygota</taxon>
        <taxon>Diptera</taxon>
        <taxon>Brachycera</taxon>
        <taxon>Muscomorpha</taxon>
        <taxon>Ephydroidea</taxon>
        <taxon>Drosophilidae</taxon>
        <taxon>Drosophila</taxon>
        <taxon>Sophophora</taxon>
    </lineage>
</organism>
<keyword evidence="3" id="KW-0732">Signal</keyword>
<evidence type="ECO:0000259" key="4">
    <source>
        <dbReference type="PROSITE" id="PS50278"/>
    </source>
</evidence>
<dbReference type="GeneID" id="108037631"/>
<name>A0ABM5JC92_DRORH</name>
<feature type="domain" description="Platelet-derived growth factor (PDGF) family profile" evidence="4">
    <location>
        <begin position="481"/>
        <end position="549"/>
    </location>
</feature>
<reference evidence="6" key="1">
    <citation type="journal article" date="2021" name="Elife">
        <title>Highly contiguous assemblies of 101 drosophilid genomes.</title>
        <authorList>
            <person name="Kim B.Y."/>
            <person name="Wang J.R."/>
            <person name="Miller D.E."/>
            <person name="Barmina O."/>
            <person name="Delaney E."/>
            <person name="Thompson A."/>
            <person name="Comeault A.A."/>
            <person name="Peede D."/>
            <person name="D'Agostino E.R."/>
            <person name="Pelaez J."/>
            <person name="Aguilar J.M."/>
            <person name="Haji D."/>
            <person name="Matsunaga T."/>
            <person name="Armstrong E.E."/>
            <person name="Zych M."/>
            <person name="Ogawa Y."/>
            <person name="Stamenkovic-Radak M."/>
            <person name="Jelic M."/>
            <person name="Veselinovic M.S."/>
            <person name="Tanaskovic M."/>
            <person name="Eric P."/>
            <person name="Gao J.J."/>
            <person name="Katoh T.K."/>
            <person name="Toda M.J."/>
            <person name="Watabe H."/>
            <person name="Watada M."/>
            <person name="Davis J.S."/>
            <person name="Moyle L.C."/>
            <person name="Manoli G."/>
            <person name="Bertolini E."/>
            <person name="Kostal V."/>
            <person name="Hawley R.S."/>
            <person name="Takahashi A."/>
            <person name="Jones C.D."/>
            <person name="Price D.K."/>
            <person name="Whiteman N."/>
            <person name="Kopp A."/>
            <person name="Matute D.R."/>
            <person name="Petrov D.A."/>
        </authorList>
    </citation>
    <scope>NUCLEOTIDE SEQUENCE [LARGE SCALE GENOMIC DNA]</scope>
</reference>
<dbReference type="SUPFAM" id="SSF57501">
    <property type="entry name" value="Cystine-knot cytokines"/>
    <property type="match status" value="1"/>
</dbReference>
<dbReference type="PANTHER" id="PTHR21719:SF1">
    <property type="entry name" value="FI06402P-RELATED"/>
    <property type="match status" value="1"/>
</dbReference>
<feature type="signal peptide" evidence="3">
    <location>
        <begin position="1"/>
        <end position="26"/>
    </location>
</feature>
<evidence type="ECO:0000256" key="2">
    <source>
        <dbReference type="SAM" id="MobiDB-lite"/>
    </source>
</evidence>
<feature type="region of interest" description="Disordered" evidence="2">
    <location>
        <begin position="181"/>
        <end position="226"/>
    </location>
</feature>
<proteinExistence type="inferred from homology"/>
<sequence>MISSRGNRMIFKMYWLILILMPLTWANTSDLKGAPVMTTVAPTSSHRNAHQQQRLQRLQEAQQLESHQQHHHHLRHEQHLRSELEGNHQPPIGDFEMGGSKKPFDPLLPMQQHHLRHHNRHHLSWEQRVFPSLRHQQHRLSIGTSTPRNIFTSEAPTTTHHGLITNHTRYFDRDGIFPSWAEPRTTRGPNWRQEVDSSSSDGESDEDEVDEDDDYEYEDDSDSDGVDEELARQMPRYSLFNQKLPHIDLKEQDYDAVDQSDELDIVSNNNHYSNKHPSVANPHDKSAGKRNIFSWLFKQDVEKDVVKAPHTTTTTTTTTSTTTVKPITRTERPKLQLIDANLKNNGGEEDYSNEDSDSESEEGFSNEQWNKIEHEHHLKQQKHQKELLAMREKSWNTPLIRNIENEDVNNIYARNYIAGKPIQKKDEQLGTPEAALRARRLHAQKQKNERALAHAHMNQVLKEATCRVPQKRCQLVQQDPSKIYTPHCTILHRCSEDSGCCPSRSQICAAKSTHNVELHFFVKSSKHRSVIEKRTFVNHTECHCIERSSYNEDTAMANYGQSVVRATILSCTCPKSFEKILQDDGQCRCDCSSGNYDCDWLKRGNEHFAMNDRKCIQQGRCKPPTCEFGPYMDKHGRCPKQHEQPAYNAMS</sequence>
<protein>
    <recommendedName>
        <fullName evidence="4">Platelet-derived growth factor (PDGF) family profile domain-containing protein</fullName>
    </recommendedName>
</protein>
<dbReference type="Proteomes" id="UP001652680">
    <property type="component" value="Unassembled WGS sequence"/>
</dbReference>
<feature type="region of interest" description="Disordered" evidence="2">
    <location>
        <begin position="339"/>
        <end position="366"/>
    </location>
</feature>
<dbReference type="CDD" id="cd00135">
    <property type="entry name" value="PDGF"/>
    <property type="match status" value="1"/>
</dbReference>
<dbReference type="PANTHER" id="PTHR21719">
    <property type="entry name" value="FI06402P-RELATED"/>
    <property type="match status" value="1"/>
</dbReference>
<dbReference type="Gene3D" id="2.10.90.10">
    <property type="entry name" value="Cystine-knot cytokines"/>
    <property type="match status" value="1"/>
</dbReference>
<accession>A0ABM5JC92</accession>
<keyword evidence="1" id="KW-0339">Growth factor</keyword>
<keyword evidence="6" id="KW-1185">Reference proteome</keyword>
<dbReference type="RefSeq" id="XP_044316445.1">
    <property type="nucleotide sequence ID" value="XM_044460510.1"/>
</dbReference>